<feature type="compositionally biased region" description="Low complexity" evidence="1">
    <location>
        <begin position="192"/>
        <end position="207"/>
    </location>
</feature>
<protein>
    <submittedName>
        <fullName evidence="2">Uncharacterized protein</fullName>
    </submittedName>
</protein>
<organism evidence="2 3">
    <name type="scientific">Rhinopithecus bieti</name>
    <name type="common">Black snub-nosed monkey</name>
    <name type="synonym">Pygathrix bieti</name>
    <dbReference type="NCBI Taxonomy" id="61621"/>
    <lineage>
        <taxon>Eukaryota</taxon>
        <taxon>Metazoa</taxon>
        <taxon>Chordata</taxon>
        <taxon>Craniata</taxon>
        <taxon>Vertebrata</taxon>
        <taxon>Euteleostomi</taxon>
        <taxon>Mammalia</taxon>
        <taxon>Eutheria</taxon>
        <taxon>Euarchontoglires</taxon>
        <taxon>Primates</taxon>
        <taxon>Haplorrhini</taxon>
        <taxon>Catarrhini</taxon>
        <taxon>Cercopithecidae</taxon>
        <taxon>Colobinae</taxon>
        <taxon>Rhinopithecus</taxon>
    </lineage>
</organism>
<sequence length="1141" mass="114693">MSRATGRGALPRLRRGEQAAKMPGRCVGPCRSGRGVRRPWGKRRGAGTSRGRGARRRARSLEWETRCVSAERPQGCQRPWGTRQAADTADAAGANEDLGAPGPPGSIEAARDPGAVWVNGAVGEPEVVGPAGAVWVTGSGEEDAEDRSPRGCEGKGRPGSLGHESILHLWLKVQAMRAASGCGEGSRVELHPVPVGEGPVERGVPGRASWVETSRGGLTGPWVKSQARGIPRVPSGPTVLGLGAAYERILGFCGQGHAGRVPPPVSVLGALASGSEMAPHLWRGQAVGVPGTGEEIGYGLVPGPCEKEQAVGEPGTVGWPGAVGSPRAVEGELGCGGGAGLWGRGHSPQIPGAVAHEAVCGATPGVWGRGQAVGVSDAVEEEPTSVGAAGVCYRRQAVEETDSVGRPGPWGTGHSVGVPCASEEETRCGGDPGFRERGQPVWVETGSGGDPRSRGAAQTAEPSCPGEQAAGSGGAPGLWGTEQATGVPRALGKDTGCVSVPGLWGAGQVVGLPQAVVVPGALGEELSPSGALGLWDGQQVLAGPPAEAVPGLGEETCGGNVLSLWERRQAVGEPESLGPPALGVPGSVDQEAGCGDVSCLCGRRQAVGVSETVGIPRAADVPQHRCATAGVPMAMGVPGSGKVPARVPAAVWASGPVCQEGSSRDILNLWERARAARISLASGGPVAPEELWSGGEDCDSGAFPGPWGRRQTIGVSVAPEGPGLGEETDSGGIPRPWGRRQRVRTPVATEVLLAPRAPGSVELEPGSGGFSGLSGRQQTAGMAGTVGLSAASGVPVALRVPRPVQEETGSELWGEGETVGGPADAKGPTRMEVPTSTRMPGPMGEKTGSGGVSGLLGGRQTTGVSMAVGLPGSVGEGTLFERVSGLSGRSQTAGRPVSARGSMAVGVPTAPGLPGPMVGDTGSGDDCSGIWARRLATEGPTAARVPGPVEGETGSEGVSGLWRRRDSGTIPEARRVPVPLGVLAAVGAPMAGRTPAAVWVTGSSGAEADVGVSGVTVLRRQSTGGVGASEGETGGGNILGLAGSSQAVGASHTCVPGTRLWSCPRSVGEETAFENALDMSGTRTAVGVPPVSREEIGLGHFRDHLQPSGRRLAGAVSSVRVRGSNLGESYVGEARLRGAFQ</sequence>
<feature type="region of interest" description="Disordered" evidence="1">
    <location>
        <begin position="1"/>
        <end position="111"/>
    </location>
</feature>
<feature type="region of interest" description="Disordered" evidence="1">
    <location>
        <begin position="139"/>
        <end position="159"/>
    </location>
</feature>
<feature type="compositionally biased region" description="Basic and acidic residues" evidence="1">
    <location>
        <begin position="146"/>
        <end position="156"/>
    </location>
</feature>
<dbReference type="GeneTree" id="ENSGT00740000117028"/>
<feature type="region of interest" description="Disordered" evidence="1">
    <location>
        <begin position="941"/>
        <end position="963"/>
    </location>
</feature>
<dbReference type="OMA" id="GPWVKGQ"/>
<evidence type="ECO:0000256" key="1">
    <source>
        <dbReference type="SAM" id="MobiDB-lite"/>
    </source>
</evidence>
<feature type="region of interest" description="Disordered" evidence="1">
    <location>
        <begin position="718"/>
        <end position="738"/>
    </location>
</feature>
<dbReference type="Proteomes" id="UP000233180">
    <property type="component" value="Unassembled WGS sequence"/>
</dbReference>
<evidence type="ECO:0000313" key="3">
    <source>
        <dbReference type="Proteomes" id="UP000233180"/>
    </source>
</evidence>
<dbReference type="Ensembl" id="ENSRBIT00000060798.1">
    <property type="protein sequence ID" value="ENSRBIP00000036789.1"/>
    <property type="gene ID" value="ENSRBIG00000041982.1"/>
</dbReference>
<evidence type="ECO:0000313" key="2">
    <source>
        <dbReference type="Ensembl" id="ENSRBIP00000036789.1"/>
    </source>
</evidence>
<feature type="compositionally biased region" description="Basic residues" evidence="1">
    <location>
        <begin position="34"/>
        <end position="45"/>
    </location>
</feature>
<dbReference type="AlphaFoldDB" id="A0A2K6MLZ9"/>
<reference evidence="2 3" key="1">
    <citation type="submission" date="2016-06" db="EMBL/GenBank/DDBJ databases">
        <title>Genome of Rhinopithecus bieti.</title>
        <authorList>
            <person name="Wu"/>
            <person name="C.-I. and Zhang"/>
            <person name="Y."/>
        </authorList>
    </citation>
    <scope>NUCLEOTIDE SEQUENCE</scope>
</reference>
<accession>A0A2K6MLZ9</accession>
<proteinExistence type="predicted"/>
<feature type="compositionally biased region" description="Low complexity" evidence="1">
    <location>
        <begin position="85"/>
        <end position="94"/>
    </location>
</feature>
<feature type="region of interest" description="Disordered" evidence="1">
    <location>
        <begin position="184"/>
        <end position="229"/>
    </location>
</feature>
<keyword evidence="3" id="KW-1185">Reference proteome</keyword>
<reference evidence="2" key="3">
    <citation type="submission" date="2025-09" db="UniProtKB">
        <authorList>
            <consortium name="Ensembl"/>
        </authorList>
    </citation>
    <scope>IDENTIFICATION</scope>
</reference>
<reference evidence="2" key="2">
    <citation type="submission" date="2025-08" db="UniProtKB">
        <authorList>
            <consortium name="Ensembl"/>
        </authorList>
    </citation>
    <scope>IDENTIFICATION</scope>
</reference>
<feature type="region of interest" description="Disordered" evidence="1">
    <location>
        <begin position="806"/>
        <end position="847"/>
    </location>
</feature>
<feature type="compositionally biased region" description="Low complexity" evidence="1">
    <location>
        <begin position="945"/>
        <end position="960"/>
    </location>
</feature>
<name>A0A2K6MLZ9_RHIBE</name>
<feature type="region of interest" description="Disordered" evidence="1">
    <location>
        <begin position="402"/>
        <end position="483"/>
    </location>
</feature>
<feature type="compositionally biased region" description="Basic and acidic residues" evidence="1">
    <location>
        <begin position="424"/>
        <end position="438"/>
    </location>
</feature>